<dbReference type="PANTHER" id="PTHR15696:SF0">
    <property type="entry name" value="TELOMERASE-BINDING PROTEIN EST1A"/>
    <property type="match status" value="1"/>
</dbReference>
<evidence type="ECO:0000313" key="3">
    <source>
        <dbReference type="EMBL" id="OJJ95318.1"/>
    </source>
</evidence>
<feature type="region of interest" description="Disordered" evidence="1">
    <location>
        <begin position="131"/>
        <end position="179"/>
    </location>
</feature>
<evidence type="ECO:0000259" key="2">
    <source>
        <dbReference type="Pfam" id="PF10373"/>
    </source>
</evidence>
<dbReference type="Proteomes" id="UP000184546">
    <property type="component" value="Unassembled WGS sequence"/>
</dbReference>
<dbReference type="GO" id="GO:0042162">
    <property type="term" value="F:telomeric DNA binding"/>
    <property type="evidence" value="ECO:0007669"/>
    <property type="project" value="TreeGrafter"/>
</dbReference>
<dbReference type="STRING" id="690307.A0A1L9WGL5"/>
<dbReference type="VEuPathDB" id="FungiDB:ASPACDRAFT_82162"/>
<dbReference type="GO" id="GO:0000184">
    <property type="term" value="P:nuclear-transcribed mRNA catabolic process, nonsense-mediated decay"/>
    <property type="evidence" value="ECO:0007669"/>
    <property type="project" value="TreeGrafter"/>
</dbReference>
<dbReference type="InterPro" id="IPR018834">
    <property type="entry name" value="DNA/RNA-bd_Est1-type"/>
</dbReference>
<sequence>MNVGTEGQEHLSTWRQDSAEGAAKSLIKSSPPSPPGDISPADSSTTNPAVHSASASFSHVGSASEHSLEFNLSTAPENHLDQQWEEDWGQEISSTRPSDLEAIANQRNHDEKHDLGDDHDMSLQHRSEIFQLSPTPSDDGLPLFRSASPDQGASSPHQSGVGSEGANYGRESARQLSEEQRLPEVGIATTEGTASPGFLPQLEVDLPTEEMLINDIQMIYAGLDMCEKVAIRYDEQFSAMDTVASQDQLEKLTQVHLTLVSEQHDFFRACSDPAAGPSVKSLPDAYMMPTRLWRYGIHDYLEMMRHQLPESLEYMLGFIQDVYKTMASMVSEFPAYEETWLECLGDLSRYRMAAETTDTEDRRLWARIAMTWYNRAADRNPGMGKFQHHLGVMARHDVAQRLFYYTKSLLVQQPFLGTRTSILDIFNPFLRNFMAMRRIPPVGPFIAAHAFLFTGDFGDRLYHSVNIFLSHLDQYVTHLNEKFILQGFFISASNIAAIMGYGHEDALLPPEFDVSTGLPSADPQDSSTAAALRWTSPDDLDTVQIDLLAYKESPNMAPTLFYGSYMAYRTMSVLLDRIGDQNIYAACHVYLAFLWCLALTPTGMKHVEAVVPWKKISSFLNSLFRSYIKPGIAEKPEFPVSEETTWVAEDYLIRGHCWSERLYPPSFFNGAPSVDDMRNDELPSRCITRMYRCIWLGVRLSTFNRWITYDAGSHKFSTTRFALDLETIAERNDPFASRKS</sequence>
<protein>
    <recommendedName>
        <fullName evidence="2">DNA/RNA-binding domain-containing protein</fullName>
    </recommendedName>
</protein>
<dbReference type="GO" id="GO:0070034">
    <property type="term" value="F:telomerase RNA binding"/>
    <property type="evidence" value="ECO:0007669"/>
    <property type="project" value="TreeGrafter"/>
</dbReference>
<dbReference type="InterPro" id="IPR011990">
    <property type="entry name" value="TPR-like_helical_dom_sf"/>
</dbReference>
<keyword evidence="4" id="KW-1185">Reference proteome</keyword>
<gene>
    <name evidence="3" type="ORF">ASPACDRAFT_82162</name>
</gene>
<reference evidence="4" key="1">
    <citation type="journal article" date="2017" name="Genome Biol.">
        <title>Comparative genomics reveals high biological diversity and specific adaptations in the industrially and medically important fungal genus Aspergillus.</title>
        <authorList>
            <person name="de Vries R.P."/>
            <person name="Riley R."/>
            <person name="Wiebenga A."/>
            <person name="Aguilar-Osorio G."/>
            <person name="Amillis S."/>
            <person name="Uchima C.A."/>
            <person name="Anderluh G."/>
            <person name="Asadollahi M."/>
            <person name="Askin M."/>
            <person name="Barry K."/>
            <person name="Battaglia E."/>
            <person name="Bayram O."/>
            <person name="Benocci T."/>
            <person name="Braus-Stromeyer S.A."/>
            <person name="Caldana C."/>
            <person name="Canovas D."/>
            <person name="Cerqueira G.C."/>
            <person name="Chen F."/>
            <person name="Chen W."/>
            <person name="Choi C."/>
            <person name="Clum A."/>
            <person name="Dos Santos R.A."/>
            <person name="Damasio A.R."/>
            <person name="Diallinas G."/>
            <person name="Emri T."/>
            <person name="Fekete E."/>
            <person name="Flipphi M."/>
            <person name="Freyberg S."/>
            <person name="Gallo A."/>
            <person name="Gournas C."/>
            <person name="Habgood R."/>
            <person name="Hainaut M."/>
            <person name="Harispe M.L."/>
            <person name="Henrissat B."/>
            <person name="Hilden K.S."/>
            <person name="Hope R."/>
            <person name="Hossain A."/>
            <person name="Karabika E."/>
            <person name="Karaffa L."/>
            <person name="Karanyi Z."/>
            <person name="Krasevec N."/>
            <person name="Kuo A."/>
            <person name="Kusch H."/>
            <person name="LaButti K."/>
            <person name="Lagendijk E.L."/>
            <person name="Lapidus A."/>
            <person name="Levasseur A."/>
            <person name="Lindquist E."/>
            <person name="Lipzen A."/>
            <person name="Logrieco A.F."/>
            <person name="MacCabe A."/>
            <person name="Maekelae M.R."/>
            <person name="Malavazi I."/>
            <person name="Melin P."/>
            <person name="Meyer V."/>
            <person name="Mielnichuk N."/>
            <person name="Miskei M."/>
            <person name="Molnar A.P."/>
            <person name="Mule G."/>
            <person name="Ngan C.Y."/>
            <person name="Orejas M."/>
            <person name="Orosz E."/>
            <person name="Ouedraogo J.P."/>
            <person name="Overkamp K.M."/>
            <person name="Park H.-S."/>
            <person name="Perrone G."/>
            <person name="Piumi F."/>
            <person name="Punt P.J."/>
            <person name="Ram A.F."/>
            <person name="Ramon A."/>
            <person name="Rauscher S."/>
            <person name="Record E."/>
            <person name="Riano-Pachon D.M."/>
            <person name="Robert V."/>
            <person name="Roehrig J."/>
            <person name="Ruller R."/>
            <person name="Salamov A."/>
            <person name="Salih N.S."/>
            <person name="Samson R.A."/>
            <person name="Sandor E."/>
            <person name="Sanguinetti M."/>
            <person name="Schuetze T."/>
            <person name="Sepcic K."/>
            <person name="Shelest E."/>
            <person name="Sherlock G."/>
            <person name="Sophianopoulou V."/>
            <person name="Squina F.M."/>
            <person name="Sun H."/>
            <person name="Susca A."/>
            <person name="Todd R.B."/>
            <person name="Tsang A."/>
            <person name="Unkles S.E."/>
            <person name="van de Wiele N."/>
            <person name="van Rossen-Uffink D."/>
            <person name="Oliveira J.V."/>
            <person name="Vesth T.C."/>
            <person name="Visser J."/>
            <person name="Yu J.-H."/>
            <person name="Zhou M."/>
            <person name="Andersen M.R."/>
            <person name="Archer D.B."/>
            <person name="Baker S.E."/>
            <person name="Benoit I."/>
            <person name="Brakhage A.A."/>
            <person name="Braus G.H."/>
            <person name="Fischer R."/>
            <person name="Frisvad J.C."/>
            <person name="Goldman G.H."/>
            <person name="Houbraken J."/>
            <person name="Oakley B."/>
            <person name="Pocsi I."/>
            <person name="Scazzocchio C."/>
            <person name="Seiboth B."/>
            <person name="vanKuyk P.A."/>
            <person name="Wortman J."/>
            <person name="Dyer P.S."/>
            <person name="Grigoriev I.V."/>
        </authorList>
    </citation>
    <scope>NUCLEOTIDE SEQUENCE [LARGE SCALE GENOMIC DNA]</scope>
    <source>
        <strain evidence="4">ATCC 16872 / CBS 172.66 / WB 5094</strain>
    </source>
</reference>
<dbReference type="PANTHER" id="PTHR15696">
    <property type="entry name" value="SMG-7 SUPPRESSOR WITH MORPHOLOGICAL EFFECT ON GENITALIA PROTEIN 7"/>
    <property type="match status" value="1"/>
</dbReference>
<dbReference type="SUPFAM" id="SSF48452">
    <property type="entry name" value="TPR-like"/>
    <property type="match status" value="1"/>
</dbReference>
<dbReference type="GO" id="GO:0005697">
    <property type="term" value="C:telomerase holoenzyme complex"/>
    <property type="evidence" value="ECO:0007669"/>
    <property type="project" value="TreeGrafter"/>
</dbReference>
<feature type="region of interest" description="Disordered" evidence="1">
    <location>
        <begin position="1"/>
        <end position="64"/>
    </location>
</feature>
<dbReference type="GeneID" id="30979851"/>
<dbReference type="EMBL" id="KV878990">
    <property type="protein sequence ID" value="OJJ95318.1"/>
    <property type="molecule type" value="Genomic_DNA"/>
</dbReference>
<name>A0A1L9WGL5_ASPA1</name>
<evidence type="ECO:0000256" key="1">
    <source>
        <dbReference type="SAM" id="MobiDB-lite"/>
    </source>
</evidence>
<organism evidence="3 4">
    <name type="scientific">Aspergillus aculeatus (strain ATCC 16872 / CBS 172.66 / WB 5094)</name>
    <dbReference type="NCBI Taxonomy" id="690307"/>
    <lineage>
        <taxon>Eukaryota</taxon>
        <taxon>Fungi</taxon>
        <taxon>Dikarya</taxon>
        <taxon>Ascomycota</taxon>
        <taxon>Pezizomycotina</taxon>
        <taxon>Eurotiomycetes</taxon>
        <taxon>Eurotiomycetidae</taxon>
        <taxon>Eurotiales</taxon>
        <taxon>Aspergillaceae</taxon>
        <taxon>Aspergillus</taxon>
        <taxon>Aspergillus subgen. Circumdati</taxon>
    </lineage>
</organism>
<proteinExistence type="predicted"/>
<feature type="compositionally biased region" description="Polar residues" evidence="1">
    <location>
        <begin position="148"/>
        <end position="161"/>
    </location>
</feature>
<accession>A0A1L9WGL5</accession>
<feature type="compositionally biased region" description="Low complexity" evidence="1">
    <location>
        <begin position="38"/>
        <end position="64"/>
    </location>
</feature>
<dbReference type="OMA" id="MWRYGVH"/>
<evidence type="ECO:0000313" key="4">
    <source>
        <dbReference type="Proteomes" id="UP000184546"/>
    </source>
</evidence>
<dbReference type="RefSeq" id="XP_020051658.1">
    <property type="nucleotide sequence ID" value="XM_020206037.1"/>
</dbReference>
<dbReference type="Pfam" id="PF10373">
    <property type="entry name" value="EST1_DNA_bind"/>
    <property type="match status" value="1"/>
</dbReference>
<dbReference type="Gene3D" id="1.25.40.10">
    <property type="entry name" value="Tetratricopeptide repeat domain"/>
    <property type="match status" value="1"/>
</dbReference>
<dbReference type="AlphaFoldDB" id="A0A1L9WGL5"/>
<feature type="domain" description="DNA/RNA-binding" evidence="2">
    <location>
        <begin position="369"/>
        <end position="436"/>
    </location>
</feature>
<dbReference type="OrthoDB" id="2017974at2759"/>
<dbReference type="InterPro" id="IPR045153">
    <property type="entry name" value="Est1/Ebs1-like"/>
</dbReference>